<evidence type="ECO:0000256" key="1">
    <source>
        <dbReference type="SAM" id="MobiDB-lite"/>
    </source>
</evidence>
<dbReference type="InParanoid" id="C7ZFI7"/>
<dbReference type="eggNOG" id="ENOG502RPJE">
    <property type="taxonomic scope" value="Eukaryota"/>
</dbReference>
<dbReference type="GeneID" id="9665010"/>
<evidence type="ECO:0000313" key="3">
    <source>
        <dbReference type="Proteomes" id="UP000005206"/>
    </source>
</evidence>
<feature type="compositionally biased region" description="Polar residues" evidence="1">
    <location>
        <begin position="110"/>
        <end position="124"/>
    </location>
</feature>
<dbReference type="AlphaFoldDB" id="C7ZFI7"/>
<dbReference type="HOGENOM" id="CLU_028279_1_1_1"/>
<dbReference type="OrthoDB" id="3499148at2759"/>
<dbReference type="VEuPathDB" id="FungiDB:NECHADRAFT_78338"/>
<sequence length="418" mass="45662">MATSINVAGPPGEASSRAVRIFQKQVSGEWTRKRVPNGLRAALDSRTQTETAKIFRRAGMLAFLAYHLAHTRRSGKSTLLKFVQLPEATRKEVAQLFPSMPSELLLTGQADPTESRPPTTANQPEDQDDSRPSLPQDMNLTATETPQRDESALGSDVDQILATLDASHTGTQPSLSLPQPLSATLDVSHHDVPALDSQDKRDEARDMINAHRDSFPSSLHQTGPTTNDSSQHRASIFPDPQQRLSLALPQKIPGLFPEYMAGAIIRDYIQTGEDCICRAAVEVMFPQDGRLDCIMSLDVKENKVEYIARTLFDVQLEAGSGGRRQILLPRGVRLTLSSEITLSGAQDEAVRKLFGPEIYAGIVDSSIYHGEQQEGASSTGCITMVIPWRTNGRATINVVLGVRVGYRAAIDLGLLIPF</sequence>
<organism evidence="2 3">
    <name type="scientific">Fusarium vanettenii (strain ATCC MYA-4622 / CBS 123669 / FGSC 9596 / NRRL 45880 / 77-13-4)</name>
    <name type="common">Fusarium solani subsp. pisi</name>
    <dbReference type="NCBI Taxonomy" id="660122"/>
    <lineage>
        <taxon>Eukaryota</taxon>
        <taxon>Fungi</taxon>
        <taxon>Dikarya</taxon>
        <taxon>Ascomycota</taxon>
        <taxon>Pezizomycotina</taxon>
        <taxon>Sordariomycetes</taxon>
        <taxon>Hypocreomycetidae</taxon>
        <taxon>Hypocreales</taxon>
        <taxon>Nectriaceae</taxon>
        <taxon>Fusarium</taxon>
        <taxon>Fusarium solani species complex</taxon>
        <taxon>Fusarium vanettenii</taxon>
    </lineage>
</organism>
<dbReference type="RefSeq" id="XP_003042871.1">
    <property type="nucleotide sequence ID" value="XM_003042825.1"/>
</dbReference>
<feature type="compositionally biased region" description="Polar residues" evidence="1">
    <location>
        <begin position="215"/>
        <end position="233"/>
    </location>
</feature>
<evidence type="ECO:0000313" key="2">
    <source>
        <dbReference type="EMBL" id="EEU37158.1"/>
    </source>
</evidence>
<feature type="compositionally biased region" description="Polar residues" evidence="1">
    <location>
        <begin position="136"/>
        <end position="145"/>
    </location>
</feature>
<dbReference type="EMBL" id="GG698923">
    <property type="protein sequence ID" value="EEU37158.1"/>
    <property type="molecule type" value="Genomic_DNA"/>
</dbReference>
<dbReference type="Proteomes" id="UP000005206">
    <property type="component" value="Chromosome 3"/>
</dbReference>
<feature type="region of interest" description="Disordered" evidence="1">
    <location>
        <begin position="213"/>
        <end position="235"/>
    </location>
</feature>
<accession>C7ZFI7</accession>
<proteinExistence type="predicted"/>
<reference evidence="2 3" key="1">
    <citation type="journal article" date="2009" name="PLoS Genet.">
        <title>The genome of Nectria haematococca: contribution of supernumerary chromosomes to gene expansion.</title>
        <authorList>
            <person name="Coleman J.J."/>
            <person name="Rounsley S.D."/>
            <person name="Rodriguez-Carres M."/>
            <person name="Kuo A."/>
            <person name="Wasmann C.C."/>
            <person name="Grimwood J."/>
            <person name="Schmutz J."/>
            <person name="Taga M."/>
            <person name="White G.J."/>
            <person name="Zhou S."/>
            <person name="Schwartz D.C."/>
            <person name="Freitag M."/>
            <person name="Ma L.J."/>
            <person name="Danchin E.G."/>
            <person name="Henrissat B."/>
            <person name="Coutinho P.M."/>
            <person name="Nelson D.R."/>
            <person name="Straney D."/>
            <person name="Napoli C.A."/>
            <person name="Barker B.M."/>
            <person name="Gribskov M."/>
            <person name="Rep M."/>
            <person name="Kroken S."/>
            <person name="Molnar I."/>
            <person name="Rensing C."/>
            <person name="Kennell J.C."/>
            <person name="Zamora J."/>
            <person name="Farman M.L."/>
            <person name="Selker E.U."/>
            <person name="Salamov A."/>
            <person name="Shapiro H."/>
            <person name="Pangilinan J."/>
            <person name="Lindquist E."/>
            <person name="Lamers C."/>
            <person name="Grigoriev I.V."/>
            <person name="Geiser D.M."/>
            <person name="Covert S.F."/>
            <person name="Temporini E."/>
            <person name="Vanetten H.D."/>
        </authorList>
    </citation>
    <scope>NUCLEOTIDE SEQUENCE [LARGE SCALE GENOMIC DNA]</scope>
    <source>
        <strain evidence="3">ATCC MYA-4622 / CBS 123669 / FGSC 9596 / NRRL 45880 / 77-13-4</strain>
    </source>
</reference>
<dbReference type="KEGG" id="nhe:NECHADRAFT_78338"/>
<protein>
    <submittedName>
        <fullName evidence="2">Uncharacterized protein</fullName>
    </submittedName>
</protein>
<feature type="region of interest" description="Disordered" evidence="1">
    <location>
        <begin position="107"/>
        <end position="154"/>
    </location>
</feature>
<name>C7ZFI7_FUSV7</name>
<keyword evidence="3" id="KW-1185">Reference proteome</keyword>
<gene>
    <name evidence="2" type="ORF">NECHADRAFT_78338</name>
</gene>